<dbReference type="EMBL" id="JYDJ01000110">
    <property type="protein sequence ID" value="KRX43837.1"/>
    <property type="molecule type" value="Genomic_DNA"/>
</dbReference>
<name>A0A0V0TXT6_9BILA</name>
<dbReference type="Proteomes" id="UP000055048">
    <property type="component" value="Unassembled WGS sequence"/>
</dbReference>
<dbReference type="OrthoDB" id="10349682at2759"/>
<keyword evidence="2" id="KW-1185">Reference proteome</keyword>
<protein>
    <submittedName>
        <fullName evidence="1">Uncharacterized protein</fullName>
    </submittedName>
</protein>
<evidence type="ECO:0000313" key="2">
    <source>
        <dbReference type="Proteomes" id="UP000055048"/>
    </source>
</evidence>
<reference evidence="1 2" key="1">
    <citation type="submission" date="2015-01" db="EMBL/GenBank/DDBJ databases">
        <title>Evolution of Trichinella species and genotypes.</title>
        <authorList>
            <person name="Korhonen P.K."/>
            <person name="Edoardo P."/>
            <person name="Giuseppe L.R."/>
            <person name="Gasser R.B."/>
        </authorList>
    </citation>
    <scope>NUCLEOTIDE SEQUENCE [LARGE SCALE GENOMIC DNA]</scope>
    <source>
        <strain evidence="1">ISS417</strain>
    </source>
</reference>
<dbReference type="AlphaFoldDB" id="A0A0V0TXT6"/>
<organism evidence="1 2">
    <name type="scientific">Trichinella murrelli</name>
    <dbReference type="NCBI Taxonomy" id="144512"/>
    <lineage>
        <taxon>Eukaryota</taxon>
        <taxon>Metazoa</taxon>
        <taxon>Ecdysozoa</taxon>
        <taxon>Nematoda</taxon>
        <taxon>Enoplea</taxon>
        <taxon>Dorylaimia</taxon>
        <taxon>Trichinellida</taxon>
        <taxon>Trichinellidae</taxon>
        <taxon>Trichinella</taxon>
    </lineage>
</organism>
<sequence>MQIRIVKVCGRSILISREEYESVPGGYSSLLLTSESKIKNTGSYHSSKSCFLSNPGKMRTISLNSYLKTTSTDYESIRFLAQIVLMVGCDHRLYVHIFSFPLDEASQSELGCVTGT</sequence>
<gene>
    <name evidence="1" type="ORF">T05_2680</name>
</gene>
<proteinExistence type="predicted"/>
<comment type="caution">
    <text evidence="1">The sequence shown here is derived from an EMBL/GenBank/DDBJ whole genome shotgun (WGS) entry which is preliminary data.</text>
</comment>
<accession>A0A0V0TXT6</accession>
<evidence type="ECO:0000313" key="1">
    <source>
        <dbReference type="EMBL" id="KRX43837.1"/>
    </source>
</evidence>